<proteinExistence type="predicted"/>
<keyword evidence="2" id="KW-1185">Reference proteome</keyword>
<comment type="caution">
    <text evidence="1">The sequence shown here is derived from an EMBL/GenBank/DDBJ whole genome shotgun (WGS) entry which is preliminary data.</text>
</comment>
<evidence type="ECO:0000313" key="2">
    <source>
        <dbReference type="Proteomes" id="UP000805193"/>
    </source>
</evidence>
<sequence length="125" mass="13507">MPRAPVGRSPADATAPFSQDAVKYENGREIRGQSVVVEWARGPSFRPPAAKVSVFQPQAQLEPQSLPQGQQGITFVILMFVVCSEGKATSASSLLYGTPRRHKLSCTKGSCQRYELALLAFAAVQ</sequence>
<name>A0AC60QXQ2_IXOPE</name>
<protein>
    <submittedName>
        <fullName evidence="1">Uncharacterized protein</fullName>
    </submittedName>
</protein>
<evidence type="ECO:0000313" key="1">
    <source>
        <dbReference type="EMBL" id="KAG0444470.1"/>
    </source>
</evidence>
<organism evidence="1 2">
    <name type="scientific">Ixodes persulcatus</name>
    <name type="common">Taiga tick</name>
    <dbReference type="NCBI Taxonomy" id="34615"/>
    <lineage>
        <taxon>Eukaryota</taxon>
        <taxon>Metazoa</taxon>
        <taxon>Ecdysozoa</taxon>
        <taxon>Arthropoda</taxon>
        <taxon>Chelicerata</taxon>
        <taxon>Arachnida</taxon>
        <taxon>Acari</taxon>
        <taxon>Parasitiformes</taxon>
        <taxon>Ixodida</taxon>
        <taxon>Ixodoidea</taxon>
        <taxon>Ixodidae</taxon>
        <taxon>Ixodinae</taxon>
        <taxon>Ixodes</taxon>
    </lineage>
</organism>
<dbReference type="Proteomes" id="UP000805193">
    <property type="component" value="Unassembled WGS sequence"/>
</dbReference>
<gene>
    <name evidence="1" type="ORF">HPB47_013755</name>
</gene>
<reference evidence="1 2" key="1">
    <citation type="journal article" date="2020" name="Cell">
        <title>Large-Scale Comparative Analyses of Tick Genomes Elucidate Their Genetic Diversity and Vector Capacities.</title>
        <authorList>
            <consortium name="Tick Genome and Microbiome Consortium (TIGMIC)"/>
            <person name="Jia N."/>
            <person name="Wang J."/>
            <person name="Shi W."/>
            <person name="Du L."/>
            <person name="Sun Y."/>
            <person name="Zhan W."/>
            <person name="Jiang J.F."/>
            <person name="Wang Q."/>
            <person name="Zhang B."/>
            <person name="Ji P."/>
            <person name="Bell-Sakyi L."/>
            <person name="Cui X.M."/>
            <person name="Yuan T.T."/>
            <person name="Jiang B.G."/>
            <person name="Yang W.F."/>
            <person name="Lam T.T."/>
            <person name="Chang Q.C."/>
            <person name="Ding S.J."/>
            <person name="Wang X.J."/>
            <person name="Zhu J.G."/>
            <person name="Ruan X.D."/>
            <person name="Zhao L."/>
            <person name="Wei J.T."/>
            <person name="Ye R.Z."/>
            <person name="Que T.C."/>
            <person name="Du C.H."/>
            <person name="Zhou Y.H."/>
            <person name="Cheng J.X."/>
            <person name="Dai P.F."/>
            <person name="Guo W.B."/>
            <person name="Han X.H."/>
            <person name="Huang E.J."/>
            <person name="Li L.F."/>
            <person name="Wei W."/>
            <person name="Gao Y.C."/>
            <person name="Liu J.Z."/>
            <person name="Shao H.Z."/>
            <person name="Wang X."/>
            <person name="Wang C.C."/>
            <person name="Yang T.C."/>
            <person name="Huo Q.B."/>
            <person name="Li W."/>
            <person name="Chen H.Y."/>
            <person name="Chen S.E."/>
            <person name="Zhou L.G."/>
            <person name="Ni X.B."/>
            <person name="Tian J.H."/>
            <person name="Sheng Y."/>
            <person name="Liu T."/>
            <person name="Pan Y.S."/>
            <person name="Xia L.Y."/>
            <person name="Li J."/>
            <person name="Zhao F."/>
            <person name="Cao W.C."/>
        </authorList>
    </citation>
    <scope>NUCLEOTIDE SEQUENCE [LARGE SCALE GENOMIC DNA]</scope>
    <source>
        <strain evidence="1">Iper-2018</strain>
    </source>
</reference>
<accession>A0AC60QXQ2</accession>
<dbReference type="EMBL" id="JABSTQ010001999">
    <property type="protein sequence ID" value="KAG0444470.1"/>
    <property type="molecule type" value="Genomic_DNA"/>
</dbReference>